<dbReference type="Proteomes" id="UP001172082">
    <property type="component" value="Unassembled WGS sequence"/>
</dbReference>
<proteinExistence type="predicted"/>
<sequence length="138" mass="16845">MENLKQANNDFLLQRSLDDLHTTSKKWLSQIDFWKDELHFFQKLLDINAGKAIDQDQKKQIDHFQNLIIYYSGELLDEYHQKVRRHEKKLETLLLSVKENEQAYREEHITIHDEIESFEKQFQEYKRELFSFIESLQV</sequence>
<protein>
    <recommendedName>
        <fullName evidence="4">Biogenesis of lysosome-related organelles complex 1 subunit 5</fullName>
    </recommendedName>
</protein>
<evidence type="ECO:0000313" key="2">
    <source>
        <dbReference type="EMBL" id="MDN5205055.1"/>
    </source>
</evidence>
<evidence type="ECO:0000256" key="1">
    <source>
        <dbReference type="SAM" id="Coils"/>
    </source>
</evidence>
<dbReference type="RefSeq" id="WP_346755078.1">
    <property type="nucleotide sequence ID" value="NZ_JAUJEA010000014.1"/>
</dbReference>
<organism evidence="2 3">
    <name type="scientific">Splendidivirga corallicola</name>
    <dbReference type="NCBI Taxonomy" id="3051826"/>
    <lineage>
        <taxon>Bacteria</taxon>
        <taxon>Pseudomonadati</taxon>
        <taxon>Bacteroidota</taxon>
        <taxon>Cytophagia</taxon>
        <taxon>Cytophagales</taxon>
        <taxon>Splendidivirgaceae</taxon>
        <taxon>Splendidivirga</taxon>
    </lineage>
</organism>
<evidence type="ECO:0008006" key="4">
    <source>
        <dbReference type="Google" id="ProtNLM"/>
    </source>
</evidence>
<dbReference type="EMBL" id="JAUJEA010000014">
    <property type="protein sequence ID" value="MDN5205055.1"/>
    <property type="molecule type" value="Genomic_DNA"/>
</dbReference>
<evidence type="ECO:0000313" key="3">
    <source>
        <dbReference type="Proteomes" id="UP001172082"/>
    </source>
</evidence>
<feature type="coiled-coil region" evidence="1">
    <location>
        <begin position="76"/>
        <end position="103"/>
    </location>
</feature>
<accession>A0ABT8KW91</accession>
<keyword evidence="1" id="KW-0175">Coiled coil</keyword>
<name>A0ABT8KW91_9BACT</name>
<keyword evidence="3" id="KW-1185">Reference proteome</keyword>
<reference evidence="2" key="1">
    <citation type="submission" date="2023-06" db="EMBL/GenBank/DDBJ databases">
        <title>Genomic of Parafulvivirga corallium.</title>
        <authorList>
            <person name="Wang G."/>
        </authorList>
    </citation>
    <scope>NUCLEOTIDE SEQUENCE</scope>
    <source>
        <strain evidence="2">BMA10</strain>
    </source>
</reference>
<gene>
    <name evidence="2" type="ORF">QQ008_26940</name>
</gene>
<comment type="caution">
    <text evidence="2">The sequence shown here is derived from an EMBL/GenBank/DDBJ whole genome shotgun (WGS) entry which is preliminary data.</text>
</comment>